<comment type="caution">
    <text evidence="2">The sequence shown here is derived from an EMBL/GenBank/DDBJ whole genome shotgun (WGS) entry which is preliminary data.</text>
</comment>
<reference evidence="2 3" key="1">
    <citation type="submission" date="2019-03" db="EMBL/GenBank/DDBJ databases">
        <title>First draft genome of Liparis tanakae, snailfish: a comprehensive survey of snailfish specific genes.</title>
        <authorList>
            <person name="Kim W."/>
            <person name="Song I."/>
            <person name="Jeong J.-H."/>
            <person name="Kim D."/>
            <person name="Kim S."/>
            <person name="Ryu S."/>
            <person name="Song J.Y."/>
            <person name="Lee S.K."/>
        </authorList>
    </citation>
    <scope>NUCLEOTIDE SEQUENCE [LARGE SCALE GENOMIC DNA]</scope>
    <source>
        <tissue evidence="2">Muscle</tissue>
    </source>
</reference>
<proteinExistence type="predicted"/>
<organism evidence="2 3">
    <name type="scientific">Liparis tanakae</name>
    <name type="common">Tanaka's snailfish</name>
    <dbReference type="NCBI Taxonomy" id="230148"/>
    <lineage>
        <taxon>Eukaryota</taxon>
        <taxon>Metazoa</taxon>
        <taxon>Chordata</taxon>
        <taxon>Craniata</taxon>
        <taxon>Vertebrata</taxon>
        <taxon>Euteleostomi</taxon>
        <taxon>Actinopterygii</taxon>
        <taxon>Neopterygii</taxon>
        <taxon>Teleostei</taxon>
        <taxon>Neoteleostei</taxon>
        <taxon>Acanthomorphata</taxon>
        <taxon>Eupercaria</taxon>
        <taxon>Perciformes</taxon>
        <taxon>Cottioidei</taxon>
        <taxon>Cottales</taxon>
        <taxon>Liparidae</taxon>
        <taxon>Liparis</taxon>
    </lineage>
</organism>
<feature type="compositionally biased region" description="Basic and acidic residues" evidence="1">
    <location>
        <begin position="24"/>
        <end position="34"/>
    </location>
</feature>
<dbReference type="Proteomes" id="UP000314294">
    <property type="component" value="Unassembled WGS sequence"/>
</dbReference>
<evidence type="ECO:0000313" key="2">
    <source>
        <dbReference type="EMBL" id="TNN76211.1"/>
    </source>
</evidence>
<evidence type="ECO:0000256" key="1">
    <source>
        <dbReference type="SAM" id="MobiDB-lite"/>
    </source>
</evidence>
<feature type="region of interest" description="Disordered" evidence="1">
    <location>
        <begin position="1"/>
        <end position="38"/>
    </location>
</feature>
<name>A0A4Z2IEM0_9TELE</name>
<sequence length="199" mass="21625">MKNKAPPASIDTRKNKPPRLLRSSGEEQRPENKRASPLTAPYAGVDIIFLSRGAESEEAAARSSSGCFRSASCILGTSLEFCFQLPPTRVPFIPLAARSKVKVKVLKKGFPHGSIRAYAPHRSSPSNNLHRGESIPMPGLILPHAEHLSAGRKRASERYPGRAGSCSRGRAVLTSLRQPRKLLLTGEPGRSAVFRLPPM</sequence>
<evidence type="ECO:0000313" key="3">
    <source>
        <dbReference type="Proteomes" id="UP000314294"/>
    </source>
</evidence>
<dbReference type="EMBL" id="SRLO01000095">
    <property type="protein sequence ID" value="TNN76211.1"/>
    <property type="molecule type" value="Genomic_DNA"/>
</dbReference>
<keyword evidence="3" id="KW-1185">Reference proteome</keyword>
<accession>A0A4Z2IEM0</accession>
<dbReference type="AlphaFoldDB" id="A0A4Z2IEM0"/>
<protein>
    <submittedName>
        <fullName evidence="2">Uncharacterized protein</fullName>
    </submittedName>
</protein>
<gene>
    <name evidence="2" type="ORF">EYF80_013499</name>
</gene>